<gene>
    <name evidence="2" type="ORF">KY290_012958</name>
</gene>
<name>A0ABQ7VNA7_SOLTU</name>
<protein>
    <submittedName>
        <fullName evidence="2">Uncharacterized protein</fullName>
    </submittedName>
</protein>
<feature type="chain" id="PRO_5045907661" evidence="1">
    <location>
        <begin position="29"/>
        <end position="61"/>
    </location>
</feature>
<comment type="caution">
    <text evidence="2">The sequence shown here is derived from an EMBL/GenBank/DDBJ whole genome shotgun (WGS) entry which is preliminary data.</text>
</comment>
<proteinExistence type="predicted"/>
<evidence type="ECO:0000313" key="2">
    <source>
        <dbReference type="EMBL" id="KAH0768977.1"/>
    </source>
</evidence>
<feature type="signal peptide" evidence="1">
    <location>
        <begin position="1"/>
        <end position="28"/>
    </location>
</feature>
<keyword evidence="3" id="KW-1185">Reference proteome</keyword>
<organism evidence="2 3">
    <name type="scientific">Solanum tuberosum</name>
    <name type="common">Potato</name>
    <dbReference type="NCBI Taxonomy" id="4113"/>
    <lineage>
        <taxon>Eukaryota</taxon>
        <taxon>Viridiplantae</taxon>
        <taxon>Streptophyta</taxon>
        <taxon>Embryophyta</taxon>
        <taxon>Tracheophyta</taxon>
        <taxon>Spermatophyta</taxon>
        <taxon>Magnoliopsida</taxon>
        <taxon>eudicotyledons</taxon>
        <taxon>Gunneridae</taxon>
        <taxon>Pentapetalae</taxon>
        <taxon>asterids</taxon>
        <taxon>lamiids</taxon>
        <taxon>Solanales</taxon>
        <taxon>Solanaceae</taxon>
        <taxon>Solanoideae</taxon>
        <taxon>Solaneae</taxon>
        <taxon>Solanum</taxon>
    </lineage>
</organism>
<evidence type="ECO:0000256" key="1">
    <source>
        <dbReference type="SAM" id="SignalP"/>
    </source>
</evidence>
<accession>A0ABQ7VNA7</accession>
<dbReference type="EMBL" id="JAIVGD010000011">
    <property type="protein sequence ID" value="KAH0768977.1"/>
    <property type="molecule type" value="Genomic_DNA"/>
</dbReference>
<sequence length="61" mass="6668">MVDDGTLHGPWTTTWVVLLLVLVGQNLSDLDIRPWSPPGAVVLMTGRGRIRGPEPADHQPK</sequence>
<evidence type="ECO:0000313" key="3">
    <source>
        <dbReference type="Proteomes" id="UP000826656"/>
    </source>
</evidence>
<keyword evidence="1" id="KW-0732">Signal</keyword>
<reference evidence="2 3" key="1">
    <citation type="journal article" date="2021" name="bioRxiv">
        <title>Chromosome-scale and haplotype-resolved genome assembly of a tetraploid potato cultivar.</title>
        <authorList>
            <person name="Sun H."/>
            <person name="Jiao W.-B."/>
            <person name="Krause K."/>
            <person name="Campoy J.A."/>
            <person name="Goel M."/>
            <person name="Folz-Donahue K."/>
            <person name="Kukat C."/>
            <person name="Huettel B."/>
            <person name="Schneeberger K."/>
        </authorList>
    </citation>
    <scope>NUCLEOTIDE SEQUENCE [LARGE SCALE GENOMIC DNA]</scope>
    <source>
        <strain evidence="2">SolTubOtavaFocal</strain>
        <tissue evidence="2">Leaves</tissue>
    </source>
</reference>
<dbReference type="Proteomes" id="UP000826656">
    <property type="component" value="Unassembled WGS sequence"/>
</dbReference>